<organism evidence="1 2">
    <name type="scientific">Eretmocerus hayati</name>
    <dbReference type="NCBI Taxonomy" id="131215"/>
    <lineage>
        <taxon>Eukaryota</taxon>
        <taxon>Metazoa</taxon>
        <taxon>Ecdysozoa</taxon>
        <taxon>Arthropoda</taxon>
        <taxon>Hexapoda</taxon>
        <taxon>Insecta</taxon>
        <taxon>Pterygota</taxon>
        <taxon>Neoptera</taxon>
        <taxon>Endopterygota</taxon>
        <taxon>Hymenoptera</taxon>
        <taxon>Apocrita</taxon>
        <taxon>Proctotrupomorpha</taxon>
        <taxon>Chalcidoidea</taxon>
        <taxon>Aphelinidae</taxon>
        <taxon>Aphelininae</taxon>
        <taxon>Eretmocerus</taxon>
    </lineage>
</organism>
<proteinExistence type="predicted"/>
<evidence type="ECO:0000313" key="2">
    <source>
        <dbReference type="Proteomes" id="UP001239111"/>
    </source>
</evidence>
<keyword evidence="2" id="KW-1185">Reference proteome</keyword>
<name>A0ACC2N074_9HYME</name>
<sequence length="443" mass="50659">MPEAPIKSGQSEITDFPGCFVNMSKDFHWDSPIFVNDSDLTMIHPKSGTPNYLFFQTCSNQQVFCHGGDLIISGHNTGQRSDILYCQGDDQFKDSNPNDSLDFGDLRCSQKSKPSDDVNFGSCNFGRGKIIRLGYHLPHGLFEAIVELCHDEQIGTTVWAKSLVRHVLGAYKVKGLGKPSFSIGTSMQYVYDLSGVYKISNQMKTFLEIFENNWTLVQSFINRGNYLEKGHLAPRADQYYYPSQLATYFYSNSVPMWLSINRGNWREVESLVRLTSKVLRVDFDIWTGGLGILTLSEKKIFLAKRKNDTLKNSSIVPVPEIVYKIVLDRSTNEGLVFLVINNPYSEADVMDQLLCDELRQYRQLTMKFARKRFGYTYCCAPADFQNKAYRRYGLSLKPYDFSEVKNLKLPRWNGIGPRGFGLDDIDVDHEDVEDEDFEESDEK</sequence>
<accession>A0ACC2N074</accession>
<evidence type="ECO:0000313" key="1">
    <source>
        <dbReference type="EMBL" id="KAJ8664490.1"/>
    </source>
</evidence>
<protein>
    <submittedName>
        <fullName evidence="1">Uncharacterized protein</fullName>
    </submittedName>
</protein>
<gene>
    <name evidence="1" type="ORF">QAD02_006152</name>
</gene>
<dbReference type="Proteomes" id="UP001239111">
    <property type="component" value="Chromosome 4"/>
</dbReference>
<reference evidence="1" key="1">
    <citation type="submission" date="2023-04" db="EMBL/GenBank/DDBJ databases">
        <title>A chromosome-level genome assembly of the parasitoid wasp Eretmocerus hayati.</title>
        <authorList>
            <person name="Zhong Y."/>
            <person name="Liu S."/>
            <person name="Liu Y."/>
        </authorList>
    </citation>
    <scope>NUCLEOTIDE SEQUENCE</scope>
    <source>
        <strain evidence="1">ZJU_SS_LIU_2023</strain>
    </source>
</reference>
<dbReference type="EMBL" id="CM056744">
    <property type="protein sequence ID" value="KAJ8664490.1"/>
    <property type="molecule type" value="Genomic_DNA"/>
</dbReference>
<comment type="caution">
    <text evidence="1">The sequence shown here is derived from an EMBL/GenBank/DDBJ whole genome shotgun (WGS) entry which is preliminary data.</text>
</comment>